<dbReference type="OrthoDB" id="311344at2"/>
<feature type="transmembrane region" description="Helical" evidence="5">
    <location>
        <begin position="251"/>
        <end position="270"/>
    </location>
</feature>
<feature type="domain" description="ABC transporter" evidence="6">
    <location>
        <begin position="337"/>
        <end position="556"/>
    </location>
</feature>
<dbReference type="PROSITE" id="PS00675">
    <property type="entry name" value="SIGMA54_INTERACT_1"/>
    <property type="match status" value="1"/>
</dbReference>
<dbReference type="InterPro" id="IPR025662">
    <property type="entry name" value="Sigma_54_int_dom_ATP-bd_1"/>
</dbReference>
<evidence type="ECO:0000259" key="6">
    <source>
        <dbReference type="PROSITE" id="PS50893"/>
    </source>
</evidence>
<dbReference type="RefSeq" id="WP_044638160.1">
    <property type="nucleotide sequence ID" value="NZ_CP007202.1"/>
</dbReference>
<sequence>MSQSNITPWQRLFGLLQLEKRDILQIFYYAIFSGIVALSLPLGIQAIINLIQGAQISTSWVVLVTLVTLGVAFSGTLQLMQLRIIETIQQRIFMRSAFDLTYRFPKVKMAELRDYYPPELANRFFDTLTIQKGLSKMLIDVPTAILQIIFALLLLSFYHPFFILFGILLFILVLIVFKFTAQKGLVTSLKESKDKYKVAHWIQEVARTLVSFKLSGKTSLALEKNDQLVNDYLNSREKHFKVLVLQYIQMISFKVVVTASLLLIGGALVLNQEMNIGQFVAAEIIILLVIGSVEKLILGLESVYDVLTSIEKIGQVVDKELEKQTGDLPDFKDQLNIEFSNVSYKVPDKETNILSDISLKITNKHRILIVGESGSGKSSLLRLIASINEPTSGNIHVNNISINNIKLSYYRGQMGLSLTEETPFEGTIKENLTFGDKSITDQEIFEVLETIGLMSYVKNEPNGLNTVLYPDGKRMSHTVSKKLVLARAILKKPKVLILEDALDRFNTAETNSIISYLTDEKRPWALIVVSGNDTWKKKCNKIVHLENGFIKNISHA</sequence>
<dbReference type="InterPro" id="IPR027417">
    <property type="entry name" value="P-loop_NTPase"/>
</dbReference>
<evidence type="ECO:0000256" key="3">
    <source>
        <dbReference type="ARBA" id="ARBA00022989"/>
    </source>
</evidence>
<dbReference type="AlphaFoldDB" id="A0A0C5W8D9"/>
<dbReference type="Pfam" id="PF00005">
    <property type="entry name" value="ABC_tran"/>
    <property type="match status" value="1"/>
</dbReference>
<dbReference type="PANTHER" id="PTHR43394">
    <property type="entry name" value="ATP-DEPENDENT PERMEASE MDL1, MITOCHONDRIAL"/>
    <property type="match status" value="1"/>
</dbReference>
<keyword evidence="9" id="KW-1185">Reference proteome</keyword>
<dbReference type="PROSITE" id="PS50893">
    <property type="entry name" value="ABC_TRANSPORTER_2"/>
    <property type="match status" value="1"/>
</dbReference>
<name>A0A0C5W8D9_9FLAO</name>
<dbReference type="GO" id="GO:0005886">
    <property type="term" value="C:plasma membrane"/>
    <property type="evidence" value="ECO:0007669"/>
    <property type="project" value="UniProtKB-SubCell"/>
</dbReference>
<dbReference type="InterPro" id="IPR011527">
    <property type="entry name" value="ABC1_TM_dom"/>
</dbReference>
<gene>
    <name evidence="8" type="ORF">AW14_07190</name>
</gene>
<dbReference type="Gene3D" id="3.40.50.300">
    <property type="entry name" value="P-loop containing nucleotide triphosphate hydrolases"/>
    <property type="match status" value="1"/>
</dbReference>
<feature type="transmembrane region" description="Helical" evidence="5">
    <location>
        <begin position="60"/>
        <end position="85"/>
    </location>
</feature>
<evidence type="ECO:0000256" key="5">
    <source>
        <dbReference type="SAM" id="Phobius"/>
    </source>
</evidence>
<comment type="subcellular location">
    <subcellularLocation>
        <location evidence="1">Cell membrane</location>
        <topology evidence="1">Multi-pass membrane protein</topology>
    </subcellularLocation>
</comment>
<dbReference type="GO" id="GO:0005524">
    <property type="term" value="F:ATP binding"/>
    <property type="evidence" value="ECO:0007669"/>
    <property type="project" value="UniProtKB-KW"/>
</dbReference>
<dbReference type="InterPro" id="IPR003439">
    <property type="entry name" value="ABC_transporter-like_ATP-bd"/>
</dbReference>
<dbReference type="SUPFAM" id="SSF52540">
    <property type="entry name" value="P-loop containing nucleoside triphosphate hydrolases"/>
    <property type="match status" value="1"/>
</dbReference>
<dbReference type="STRING" id="1454006.AW14_07190"/>
<evidence type="ECO:0000256" key="2">
    <source>
        <dbReference type="ARBA" id="ARBA00022692"/>
    </source>
</evidence>
<organism evidence="8 9">
    <name type="scientific">Siansivirga zeaxanthinifaciens CC-SAMT-1</name>
    <dbReference type="NCBI Taxonomy" id="1454006"/>
    <lineage>
        <taxon>Bacteria</taxon>
        <taxon>Pseudomonadati</taxon>
        <taxon>Bacteroidota</taxon>
        <taxon>Flavobacteriia</taxon>
        <taxon>Flavobacteriales</taxon>
        <taxon>Flavobacteriaceae</taxon>
        <taxon>Siansivirga</taxon>
    </lineage>
</organism>
<evidence type="ECO:0000256" key="1">
    <source>
        <dbReference type="ARBA" id="ARBA00004651"/>
    </source>
</evidence>
<dbReference type="Pfam" id="PF00664">
    <property type="entry name" value="ABC_membrane"/>
    <property type="match status" value="1"/>
</dbReference>
<evidence type="ECO:0000259" key="7">
    <source>
        <dbReference type="PROSITE" id="PS50929"/>
    </source>
</evidence>
<dbReference type="PANTHER" id="PTHR43394:SF4">
    <property type="entry name" value="TOXIN SECRETION ABC TRANSPORTER ATP-BINDING PROTEIN"/>
    <property type="match status" value="1"/>
</dbReference>
<feature type="domain" description="ABC transmembrane type-1" evidence="7">
    <location>
        <begin position="30"/>
        <end position="305"/>
    </location>
</feature>
<dbReference type="HOGENOM" id="CLU_000604_60_0_10"/>
<dbReference type="PROSITE" id="PS50929">
    <property type="entry name" value="ABC_TM1F"/>
    <property type="match status" value="1"/>
</dbReference>
<dbReference type="PATRIC" id="fig|1454006.5.peg.1413"/>
<accession>A0A0C5W8D9</accession>
<dbReference type="KEGG" id="sze:AW14_07190"/>
<keyword evidence="4 5" id="KW-0472">Membrane</keyword>
<feature type="transmembrane region" description="Helical" evidence="5">
    <location>
        <begin position="276"/>
        <end position="293"/>
    </location>
</feature>
<dbReference type="SUPFAM" id="SSF90123">
    <property type="entry name" value="ABC transporter transmembrane region"/>
    <property type="match status" value="1"/>
</dbReference>
<dbReference type="InterPro" id="IPR039421">
    <property type="entry name" value="Type_1_exporter"/>
</dbReference>
<protein>
    <submittedName>
        <fullName evidence="8">ABC transporter ATP-binding protein</fullName>
    </submittedName>
</protein>
<evidence type="ECO:0000313" key="9">
    <source>
        <dbReference type="Proteomes" id="UP000032229"/>
    </source>
</evidence>
<keyword evidence="8" id="KW-0547">Nucleotide-binding</keyword>
<evidence type="ECO:0000256" key="4">
    <source>
        <dbReference type="ARBA" id="ARBA00023136"/>
    </source>
</evidence>
<dbReference type="EMBL" id="CP007202">
    <property type="protein sequence ID" value="AJR03443.1"/>
    <property type="molecule type" value="Genomic_DNA"/>
</dbReference>
<reference evidence="8 9" key="1">
    <citation type="submission" date="2014-02" db="EMBL/GenBank/DDBJ databases">
        <authorList>
            <person name="Young C.-C."/>
            <person name="Hameed A."/>
            <person name="Huang H.-C."/>
            <person name="Shahina M."/>
        </authorList>
    </citation>
    <scope>NUCLEOTIDE SEQUENCE [LARGE SCALE GENOMIC DNA]</scope>
    <source>
        <strain evidence="8 9">CC-SAMT-1</strain>
    </source>
</reference>
<dbReference type="Proteomes" id="UP000032229">
    <property type="component" value="Chromosome"/>
</dbReference>
<keyword evidence="8" id="KW-0067">ATP-binding</keyword>
<dbReference type="GO" id="GO:0016887">
    <property type="term" value="F:ATP hydrolysis activity"/>
    <property type="evidence" value="ECO:0007669"/>
    <property type="project" value="InterPro"/>
</dbReference>
<dbReference type="InterPro" id="IPR036640">
    <property type="entry name" value="ABC1_TM_sf"/>
</dbReference>
<dbReference type="Gene3D" id="1.20.1560.10">
    <property type="entry name" value="ABC transporter type 1, transmembrane domain"/>
    <property type="match status" value="1"/>
</dbReference>
<evidence type="ECO:0000313" key="8">
    <source>
        <dbReference type="EMBL" id="AJR03443.1"/>
    </source>
</evidence>
<dbReference type="GO" id="GO:0015421">
    <property type="term" value="F:ABC-type oligopeptide transporter activity"/>
    <property type="evidence" value="ECO:0007669"/>
    <property type="project" value="TreeGrafter"/>
</dbReference>
<feature type="transmembrane region" description="Helical" evidence="5">
    <location>
        <begin position="26"/>
        <end position="48"/>
    </location>
</feature>
<keyword evidence="3 5" id="KW-1133">Transmembrane helix</keyword>
<feature type="transmembrane region" description="Helical" evidence="5">
    <location>
        <begin position="161"/>
        <end position="181"/>
    </location>
</feature>
<proteinExistence type="predicted"/>
<keyword evidence="2 5" id="KW-0812">Transmembrane</keyword>